<feature type="transmembrane region" description="Helical" evidence="2">
    <location>
        <begin position="7"/>
        <end position="26"/>
    </location>
</feature>
<evidence type="ECO:0000256" key="2">
    <source>
        <dbReference type="SAM" id="Phobius"/>
    </source>
</evidence>
<dbReference type="InterPro" id="IPR003594">
    <property type="entry name" value="HATPase_dom"/>
</dbReference>
<dbReference type="PANTHER" id="PTHR43547:SF10">
    <property type="entry name" value="SENSOR HISTIDINE KINASE DCUS"/>
    <property type="match status" value="1"/>
</dbReference>
<keyword evidence="2" id="KW-0472">Membrane</keyword>
<keyword evidence="1" id="KW-0597">Phosphoprotein</keyword>
<keyword evidence="5" id="KW-1185">Reference proteome</keyword>
<dbReference type="SMART" id="SM00387">
    <property type="entry name" value="HATPase_c"/>
    <property type="match status" value="1"/>
</dbReference>
<evidence type="ECO:0000259" key="3">
    <source>
        <dbReference type="PROSITE" id="PS50109"/>
    </source>
</evidence>
<dbReference type="RefSeq" id="WP_218282173.1">
    <property type="nucleotide sequence ID" value="NZ_CP078093.1"/>
</dbReference>
<dbReference type="Pfam" id="PF02518">
    <property type="entry name" value="HATPase_c"/>
    <property type="match status" value="1"/>
</dbReference>
<feature type="transmembrane region" description="Helical" evidence="2">
    <location>
        <begin position="148"/>
        <end position="173"/>
    </location>
</feature>
<dbReference type="Proteomes" id="UP000886818">
    <property type="component" value="Chromosome"/>
</dbReference>
<evidence type="ECO:0000313" key="4">
    <source>
        <dbReference type="EMBL" id="QXM05474.1"/>
    </source>
</evidence>
<keyword evidence="2" id="KW-0812">Transmembrane</keyword>
<feature type="transmembrane region" description="Helical" evidence="2">
    <location>
        <begin position="115"/>
        <end position="136"/>
    </location>
</feature>
<organism evidence="4 5">
    <name type="scientific">Crassaminicella indica</name>
    <dbReference type="NCBI Taxonomy" id="2855394"/>
    <lineage>
        <taxon>Bacteria</taxon>
        <taxon>Bacillati</taxon>
        <taxon>Bacillota</taxon>
        <taxon>Clostridia</taxon>
        <taxon>Eubacteriales</taxon>
        <taxon>Clostridiaceae</taxon>
        <taxon>Crassaminicella</taxon>
    </lineage>
</organism>
<gene>
    <name evidence="4" type="ORF">KVH43_08770</name>
</gene>
<feature type="transmembrane region" description="Helical" evidence="2">
    <location>
        <begin position="32"/>
        <end position="49"/>
    </location>
</feature>
<dbReference type="PANTHER" id="PTHR43547">
    <property type="entry name" value="TWO-COMPONENT HISTIDINE KINASE"/>
    <property type="match status" value="1"/>
</dbReference>
<name>A0ABX8R8U7_9CLOT</name>
<evidence type="ECO:0000256" key="1">
    <source>
        <dbReference type="ARBA" id="ARBA00022553"/>
    </source>
</evidence>
<feature type="domain" description="Histidine kinase" evidence="3">
    <location>
        <begin position="309"/>
        <end position="417"/>
    </location>
</feature>
<dbReference type="EMBL" id="CP078093">
    <property type="protein sequence ID" value="QXM05474.1"/>
    <property type="molecule type" value="Genomic_DNA"/>
</dbReference>
<proteinExistence type="predicted"/>
<keyword evidence="2" id="KW-1133">Transmembrane helix</keyword>
<evidence type="ECO:0000313" key="5">
    <source>
        <dbReference type="Proteomes" id="UP000886818"/>
    </source>
</evidence>
<feature type="transmembrane region" description="Helical" evidence="2">
    <location>
        <begin position="56"/>
        <end position="76"/>
    </location>
</feature>
<protein>
    <submittedName>
        <fullName evidence="4">GHKL domain-containing protein</fullName>
    </submittedName>
</protein>
<accession>A0ABX8R8U7</accession>
<dbReference type="InterPro" id="IPR005467">
    <property type="entry name" value="His_kinase_dom"/>
</dbReference>
<sequence length="423" mass="49172">MIKSKKRIEKIFAISIVTVFMGQIYLSPFSTTFRFSLGVIVLSLLLIYFKNISIITTTNVVGICVFVFRSFVYMVSYPEVGFEEVISIYYPVGIFYILFGILFKILDIRNKLNKSILFIASLWFCDSISNMVEVFLRKEMGAYSFERVTLAIILIGMIRAIFTIYIYHGVLYYKDRYDREQREKKYRELIMLIANLKAELFFLRKSTIDIENAMNKSYELYEKLRESTLRDHALLIAKDIHEIKKDYIRVVTGIEKTLKEENDSLYMSIEEILTIIKGSTQKLIDMQDKKIILRLKYKHDFKTNQFYPLISILNNLIINAIEAIEDIGVITVIEKIDGDNCVFQVIDNGSGIEIEDMDLIFEPGFSTKFNMKTGEMSTGIGLTHVKHIIENHFNGKIHVESEKNKKTIFTVIIPMKTMIQGKM</sequence>
<dbReference type="PROSITE" id="PS50109">
    <property type="entry name" value="HIS_KIN"/>
    <property type="match status" value="1"/>
</dbReference>
<reference evidence="4" key="1">
    <citation type="submission" date="2021-07" db="EMBL/GenBank/DDBJ databases">
        <title>Complete genome sequence of Crassaminicella sp. 143-21, isolated from a deep-sea hydrothermal vent.</title>
        <authorList>
            <person name="Li X."/>
        </authorList>
    </citation>
    <scope>NUCLEOTIDE SEQUENCE</scope>
    <source>
        <strain evidence="4">143-21</strain>
    </source>
</reference>
<dbReference type="CDD" id="cd00075">
    <property type="entry name" value="HATPase"/>
    <property type="match status" value="1"/>
</dbReference>
<feature type="transmembrane region" description="Helical" evidence="2">
    <location>
        <begin position="88"/>
        <end position="106"/>
    </location>
</feature>